<organism evidence="3 4">
    <name type="scientific">Dendrothele bispora (strain CBS 962.96)</name>
    <dbReference type="NCBI Taxonomy" id="1314807"/>
    <lineage>
        <taxon>Eukaryota</taxon>
        <taxon>Fungi</taxon>
        <taxon>Dikarya</taxon>
        <taxon>Basidiomycota</taxon>
        <taxon>Agaricomycotina</taxon>
        <taxon>Agaricomycetes</taxon>
        <taxon>Agaricomycetidae</taxon>
        <taxon>Agaricales</taxon>
        <taxon>Agaricales incertae sedis</taxon>
        <taxon>Dendrothele</taxon>
    </lineage>
</organism>
<feature type="coiled-coil region" evidence="1">
    <location>
        <begin position="148"/>
        <end position="175"/>
    </location>
</feature>
<evidence type="ECO:0000313" key="4">
    <source>
        <dbReference type="Proteomes" id="UP000297245"/>
    </source>
</evidence>
<name>A0A4S8LEW5_DENBC</name>
<feature type="region of interest" description="Disordered" evidence="2">
    <location>
        <begin position="242"/>
        <end position="261"/>
    </location>
</feature>
<keyword evidence="4" id="KW-1185">Reference proteome</keyword>
<dbReference type="Proteomes" id="UP000297245">
    <property type="component" value="Unassembled WGS sequence"/>
</dbReference>
<feature type="region of interest" description="Disordered" evidence="2">
    <location>
        <begin position="1"/>
        <end position="23"/>
    </location>
</feature>
<dbReference type="EMBL" id="ML179449">
    <property type="protein sequence ID" value="THU87464.1"/>
    <property type="molecule type" value="Genomic_DNA"/>
</dbReference>
<gene>
    <name evidence="3" type="ORF">K435DRAFT_804300</name>
</gene>
<keyword evidence="1" id="KW-0175">Coiled coil</keyword>
<evidence type="ECO:0000256" key="1">
    <source>
        <dbReference type="SAM" id="Coils"/>
    </source>
</evidence>
<feature type="coiled-coil region" evidence="1">
    <location>
        <begin position="31"/>
        <end position="58"/>
    </location>
</feature>
<reference evidence="3 4" key="1">
    <citation type="journal article" date="2019" name="Nat. Ecol. Evol.">
        <title>Megaphylogeny resolves global patterns of mushroom evolution.</title>
        <authorList>
            <person name="Varga T."/>
            <person name="Krizsan K."/>
            <person name="Foldi C."/>
            <person name="Dima B."/>
            <person name="Sanchez-Garcia M."/>
            <person name="Sanchez-Ramirez S."/>
            <person name="Szollosi G.J."/>
            <person name="Szarkandi J.G."/>
            <person name="Papp V."/>
            <person name="Albert L."/>
            <person name="Andreopoulos W."/>
            <person name="Angelini C."/>
            <person name="Antonin V."/>
            <person name="Barry K.W."/>
            <person name="Bougher N.L."/>
            <person name="Buchanan P."/>
            <person name="Buyck B."/>
            <person name="Bense V."/>
            <person name="Catcheside P."/>
            <person name="Chovatia M."/>
            <person name="Cooper J."/>
            <person name="Damon W."/>
            <person name="Desjardin D."/>
            <person name="Finy P."/>
            <person name="Geml J."/>
            <person name="Haridas S."/>
            <person name="Hughes K."/>
            <person name="Justo A."/>
            <person name="Karasinski D."/>
            <person name="Kautmanova I."/>
            <person name="Kiss B."/>
            <person name="Kocsube S."/>
            <person name="Kotiranta H."/>
            <person name="LaButti K.M."/>
            <person name="Lechner B.E."/>
            <person name="Liimatainen K."/>
            <person name="Lipzen A."/>
            <person name="Lukacs Z."/>
            <person name="Mihaltcheva S."/>
            <person name="Morgado L.N."/>
            <person name="Niskanen T."/>
            <person name="Noordeloos M.E."/>
            <person name="Ohm R.A."/>
            <person name="Ortiz-Santana B."/>
            <person name="Ovrebo C."/>
            <person name="Racz N."/>
            <person name="Riley R."/>
            <person name="Savchenko A."/>
            <person name="Shiryaev A."/>
            <person name="Soop K."/>
            <person name="Spirin V."/>
            <person name="Szebenyi C."/>
            <person name="Tomsovsky M."/>
            <person name="Tulloss R.E."/>
            <person name="Uehling J."/>
            <person name="Grigoriev I.V."/>
            <person name="Vagvolgyi C."/>
            <person name="Papp T."/>
            <person name="Martin F.M."/>
            <person name="Miettinen O."/>
            <person name="Hibbett D.S."/>
            <person name="Nagy L.G."/>
        </authorList>
    </citation>
    <scope>NUCLEOTIDE SEQUENCE [LARGE SCALE GENOMIC DNA]</scope>
    <source>
        <strain evidence="3 4">CBS 962.96</strain>
    </source>
</reference>
<evidence type="ECO:0000256" key="2">
    <source>
        <dbReference type="SAM" id="MobiDB-lite"/>
    </source>
</evidence>
<protein>
    <submittedName>
        <fullName evidence="3">Uncharacterized protein</fullName>
    </submittedName>
</protein>
<sequence length="261" mass="29157">MAPTTRHGSNGRKRSISSLGPVEHRTNKVIVREDVNKLTLLETEVEELQNKTNQLEEKSPDKKFQMSQLVETIAKSGLCSEKDLTDICRQLEEVVAKQLKESLEPWKTGMGKQRIQTERSADSSLSWVCNELDGIETQMTLASVDLLTKRSEMTRKRLQRQLADAMERNGHLRVKINEKNTELADAIVTNSSEPSGSGSTLAQDMRALEEEIFGSSDEESDIDGCSAVKKGTPRWCEADLDHPTVTFGSNQPGSPRILKSW</sequence>
<evidence type="ECO:0000313" key="3">
    <source>
        <dbReference type="EMBL" id="THU87464.1"/>
    </source>
</evidence>
<dbReference type="AlphaFoldDB" id="A0A4S8LEW5"/>
<accession>A0A4S8LEW5</accession>
<proteinExistence type="predicted"/>